<name>A0ABW3CEL1_9ACTN</name>
<protein>
    <submittedName>
        <fullName evidence="1">ABC transporter</fullName>
    </submittedName>
</protein>
<proteinExistence type="predicted"/>
<organism evidence="1 2">
    <name type="scientific">Actinomadura adrarensis</name>
    <dbReference type="NCBI Taxonomy" id="1819600"/>
    <lineage>
        <taxon>Bacteria</taxon>
        <taxon>Bacillati</taxon>
        <taxon>Actinomycetota</taxon>
        <taxon>Actinomycetes</taxon>
        <taxon>Streptosporangiales</taxon>
        <taxon>Thermomonosporaceae</taxon>
        <taxon>Actinomadura</taxon>
    </lineage>
</organism>
<reference evidence="2" key="1">
    <citation type="journal article" date="2019" name="Int. J. Syst. Evol. Microbiol.">
        <title>The Global Catalogue of Microorganisms (GCM) 10K type strain sequencing project: providing services to taxonomists for standard genome sequencing and annotation.</title>
        <authorList>
            <consortium name="The Broad Institute Genomics Platform"/>
            <consortium name="The Broad Institute Genome Sequencing Center for Infectious Disease"/>
            <person name="Wu L."/>
            <person name="Ma J."/>
        </authorList>
    </citation>
    <scope>NUCLEOTIDE SEQUENCE [LARGE SCALE GENOMIC DNA]</scope>
    <source>
        <strain evidence="2">JCM 31696</strain>
    </source>
</reference>
<dbReference type="EMBL" id="JBHTIR010001764">
    <property type="protein sequence ID" value="MFD0852944.1"/>
    <property type="molecule type" value="Genomic_DNA"/>
</dbReference>
<feature type="non-terminal residue" evidence="1">
    <location>
        <position position="1"/>
    </location>
</feature>
<accession>A0ABW3CEL1</accession>
<comment type="caution">
    <text evidence="1">The sequence shown here is derived from an EMBL/GenBank/DDBJ whole genome shotgun (WGS) entry which is preliminary data.</text>
</comment>
<sequence>RLFPGSTRDDADLTLRVPSDGGTKSLRALLDRLDEYSLSAEEFSVHTPDLDDVFLALTGRTTEAAK</sequence>
<keyword evidence="2" id="KW-1185">Reference proteome</keyword>
<dbReference type="Proteomes" id="UP001597083">
    <property type="component" value="Unassembled WGS sequence"/>
</dbReference>
<evidence type="ECO:0000313" key="1">
    <source>
        <dbReference type="EMBL" id="MFD0852944.1"/>
    </source>
</evidence>
<gene>
    <name evidence="1" type="ORF">ACFQ07_11965</name>
</gene>
<evidence type="ECO:0000313" key="2">
    <source>
        <dbReference type="Proteomes" id="UP001597083"/>
    </source>
</evidence>